<dbReference type="GO" id="GO:0016301">
    <property type="term" value="F:kinase activity"/>
    <property type="evidence" value="ECO:0007669"/>
    <property type="project" value="UniProtKB-KW"/>
</dbReference>
<keyword evidence="18" id="KW-1185">Reference proteome</keyword>
<dbReference type="GO" id="GO:0000287">
    <property type="term" value="F:magnesium ion binding"/>
    <property type="evidence" value="ECO:0007669"/>
    <property type="project" value="InterPro"/>
</dbReference>
<organism evidence="17 18">
    <name type="scientific">Acanthoscelides obtectus</name>
    <name type="common">Bean weevil</name>
    <name type="synonym">Bruchus obtectus</name>
    <dbReference type="NCBI Taxonomy" id="200917"/>
    <lineage>
        <taxon>Eukaryota</taxon>
        <taxon>Metazoa</taxon>
        <taxon>Ecdysozoa</taxon>
        <taxon>Arthropoda</taxon>
        <taxon>Hexapoda</taxon>
        <taxon>Insecta</taxon>
        <taxon>Pterygota</taxon>
        <taxon>Neoptera</taxon>
        <taxon>Endopterygota</taxon>
        <taxon>Coleoptera</taxon>
        <taxon>Polyphaga</taxon>
        <taxon>Cucujiformia</taxon>
        <taxon>Chrysomeloidea</taxon>
        <taxon>Chrysomelidae</taxon>
        <taxon>Bruchinae</taxon>
        <taxon>Bruchini</taxon>
        <taxon>Acanthoscelides</taxon>
    </lineage>
</organism>
<evidence type="ECO:0000256" key="8">
    <source>
        <dbReference type="ARBA" id="ARBA00022777"/>
    </source>
</evidence>
<dbReference type="PRINTS" id="PR01050">
    <property type="entry name" value="PYRUVTKNASE"/>
</dbReference>
<dbReference type="SUPFAM" id="SSF50800">
    <property type="entry name" value="PK beta-barrel domain-like"/>
    <property type="match status" value="1"/>
</dbReference>
<dbReference type="Gene3D" id="3.40.1380.20">
    <property type="entry name" value="Pyruvate kinase, C-terminal domain"/>
    <property type="match status" value="1"/>
</dbReference>
<feature type="domain" description="Pyruvate kinase C-terminal" evidence="16">
    <location>
        <begin position="411"/>
        <end position="527"/>
    </location>
</feature>
<dbReference type="PANTHER" id="PTHR11817">
    <property type="entry name" value="PYRUVATE KINASE"/>
    <property type="match status" value="1"/>
</dbReference>
<reference evidence="17" key="1">
    <citation type="submission" date="2022-03" db="EMBL/GenBank/DDBJ databases">
        <authorList>
            <person name="Sayadi A."/>
        </authorList>
    </citation>
    <scope>NUCLEOTIDE SEQUENCE</scope>
</reference>
<comment type="caution">
    <text evidence="17">The sequence shown here is derived from an EMBL/GenBank/DDBJ whole genome shotgun (WGS) entry which is preliminary data.</text>
</comment>
<evidence type="ECO:0000259" key="16">
    <source>
        <dbReference type="Pfam" id="PF02887"/>
    </source>
</evidence>
<dbReference type="InterPro" id="IPR015795">
    <property type="entry name" value="Pyrv_Knase_C"/>
</dbReference>
<dbReference type="EMBL" id="CAKOFQ010006691">
    <property type="protein sequence ID" value="CAH1960913.1"/>
    <property type="molecule type" value="Genomic_DNA"/>
</dbReference>
<dbReference type="AlphaFoldDB" id="A0A9P0JT72"/>
<keyword evidence="8 14" id="KW-0418">Kinase</keyword>
<dbReference type="Proteomes" id="UP001152888">
    <property type="component" value="Unassembled WGS sequence"/>
</dbReference>
<dbReference type="SUPFAM" id="SSF52935">
    <property type="entry name" value="PK C-terminal domain-like"/>
    <property type="match status" value="1"/>
</dbReference>
<dbReference type="InterPro" id="IPR036918">
    <property type="entry name" value="Pyrv_Knase_C_sf"/>
</dbReference>
<dbReference type="GO" id="GO:0030955">
    <property type="term" value="F:potassium ion binding"/>
    <property type="evidence" value="ECO:0007669"/>
    <property type="project" value="InterPro"/>
</dbReference>
<protein>
    <recommendedName>
        <fullName evidence="4 14">Pyruvate kinase</fullName>
        <ecNumber evidence="4 14">2.7.1.40</ecNumber>
    </recommendedName>
</protein>
<keyword evidence="11 14" id="KW-0324">Glycolysis</keyword>
<evidence type="ECO:0000256" key="10">
    <source>
        <dbReference type="ARBA" id="ARBA00022842"/>
    </source>
</evidence>
<dbReference type="SUPFAM" id="SSF51621">
    <property type="entry name" value="Phosphoenolpyruvate/pyruvate domain"/>
    <property type="match status" value="1"/>
</dbReference>
<gene>
    <name evidence="17" type="ORF">ACAOBT_LOCUS3879</name>
</gene>
<dbReference type="Gene3D" id="3.20.20.60">
    <property type="entry name" value="Phosphoenolpyruvate-binding domains"/>
    <property type="match status" value="1"/>
</dbReference>
<dbReference type="InterPro" id="IPR011037">
    <property type="entry name" value="Pyrv_Knase-like_insert_dom_sf"/>
</dbReference>
<evidence type="ECO:0000256" key="9">
    <source>
        <dbReference type="ARBA" id="ARBA00022840"/>
    </source>
</evidence>
<dbReference type="Gene3D" id="2.40.33.10">
    <property type="entry name" value="PK beta-barrel domain-like"/>
    <property type="match status" value="1"/>
</dbReference>
<dbReference type="InterPro" id="IPR015793">
    <property type="entry name" value="Pyrv_Knase_brl"/>
</dbReference>
<dbReference type="InterPro" id="IPR015806">
    <property type="entry name" value="Pyrv_Knase_insert_dom_sf"/>
</dbReference>
<comment type="catalytic activity">
    <reaction evidence="13">
        <text>pyruvate + ATP = phosphoenolpyruvate + ADP + H(+)</text>
        <dbReference type="Rhea" id="RHEA:18157"/>
        <dbReference type="ChEBI" id="CHEBI:15361"/>
        <dbReference type="ChEBI" id="CHEBI:15378"/>
        <dbReference type="ChEBI" id="CHEBI:30616"/>
        <dbReference type="ChEBI" id="CHEBI:58702"/>
        <dbReference type="ChEBI" id="CHEBI:456216"/>
        <dbReference type="EC" id="2.7.1.40"/>
    </reaction>
    <physiologicalReaction direction="right-to-left" evidence="13">
        <dbReference type="Rhea" id="RHEA:18159"/>
    </physiologicalReaction>
</comment>
<evidence type="ECO:0000313" key="18">
    <source>
        <dbReference type="Proteomes" id="UP001152888"/>
    </source>
</evidence>
<dbReference type="Pfam" id="PF02887">
    <property type="entry name" value="PK_C"/>
    <property type="match status" value="1"/>
</dbReference>
<comment type="pathway">
    <text evidence="2 14">Carbohydrate degradation; glycolysis; pyruvate from D-glyceraldehyde 3-phosphate: step 5/5.</text>
</comment>
<evidence type="ECO:0000256" key="12">
    <source>
        <dbReference type="ARBA" id="ARBA00023317"/>
    </source>
</evidence>
<dbReference type="InterPro" id="IPR015813">
    <property type="entry name" value="Pyrv/PenolPyrv_kinase-like_dom"/>
</dbReference>
<name>A0A9P0JT72_ACAOB</name>
<dbReference type="EC" id="2.7.1.40" evidence="4 14"/>
<proteinExistence type="inferred from homology"/>
<keyword evidence="5 14" id="KW-0808">Transferase</keyword>
<accession>A0A9P0JT72</accession>
<evidence type="ECO:0000313" key="17">
    <source>
        <dbReference type="EMBL" id="CAH1960913.1"/>
    </source>
</evidence>
<keyword evidence="9" id="KW-0067">ATP-binding</keyword>
<comment type="similarity">
    <text evidence="3 14">Belongs to the pyruvate kinase family.</text>
</comment>
<comment type="cofactor">
    <cofactor evidence="1">
        <name>K(+)</name>
        <dbReference type="ChEBI" id="CHEBI:29103"/>
    </cofactor>
</comment>
<keyword evidence="6" id="KW-0479">Metal-binding</keyword>
<keyword evidence="12" id="KW-0670">Pyruvate</keyword>
<evidence type="ECO:0000256" key="3">
    <source>
        <dbReference type="ARBA" id="ARBA00008663"/>
    </source>
</evidence>
<dbReference type="InterPro" id="IPR040442">
    <property type="entry name" value="Pyrv_kinase-like_dom_sf"/>
</dbReference>
<evidence type="ECO:0000256" key="13">
    <source>
        <dbReference type="ARBA" id="ARBA00048967"/>
    </source>
</evidence>
<dbReference type="GO" id="GO:0005524">
    <property type="term" value="F:ATP binding"/>
    <property type="evidence" value="ECO:0007669"/>
    <property type="project" value="UniProtKB-KW"/>
</dbReference>
<evidence type="ECO:0000256" key="5">
    <source>
        <dbReference type="ARBA" id="ARBA00022679"/>
    </source>
</evidence>
<evidence type="ECO:0000256" key="4">
    <source>
        <dbReference type="ARBA" id="ARBA00012142"/>
    </source>
</evidence>
<dbReference type="Pfam" id="PF00224">
    <property type="entry name" value="PK"/>
    <property type="match status" value="1"/>
</dbReference>
<dbReference type="InterPro" id="IPR001697">
    <property type="entry name" value="Pyr_Knase"/>
</dbReference>
<evidence type="ECO:0000256" key="7">
    <source>
        <dbReference type="ARBA" id="ARBA00022741"/>
    </source>
</evidence>
<evidence type="ECO:0000256" key="2">
    <source>
        <dbReference type="ARBA" id="ARBA00004997"/>
    </source>
</evidence>
<dbReference type="GO" id="GO:0004743">
    <property type="term" value="F:pyruvate kinase activity"/>
    <property type="evidence" value="ECO:0007669"/>
    <property type="project" value="UniProtKB-EC"/>
</dbReference>
<evidence type="ECO:0000256" key="1">
    <source>
        <dbReference type="ARBA" id="ARBA00001958"/>
    </source>
</evidence>
<dbReference type="OrthoDB" id="108365at2759"/>
<keyword evidence="7" id="KW-0547">Nucleotide-binding</keyword>
<evidence type="ECO:0000256" key="14">
    <source>
        <dbReference type="RuleBase" id="RU000504"/>
    </source>
</evidence>
<feature type="domain" description="Pyruvate kinase barrel" evidence="15">
    <location>
        <begin position="54"/>
        <end position="365"/>
    </location>
</feature>
<evidence type="ECO:0000259" key="15">
    <source>
        <dbReference type="Pfam" id="PF00224"/>
    </source>
</evidence>
<keyword evidence="10 14" id="KW-0460">Magnesium</keyword>
<evidence type="ECO:0000256" key="6">
    <source>
        <dbReference type="ARBA" id="ARBA00022723"/>
    </source>
</evidence>
<dbReference type="FunFam" id="2.40.33.10:FF:000001">
    <property type="entry name" value="Pyruvate kinase"/>
    <property type="match status" value="1"/>
</dbReference>
<evidence type="ECO:0000256" key="11">
    <source>
        <dbReference type="ARBA" id="ARBA00023152"/>
    </source>
</evidence>
<sequence>MDSRPHCPKLPWMIDFHSNEDGEVFNSQHQAAFARTTYEYLSALNVKSKPSPFRATKLVCSIPPYITCNTLEGLLALGISVARITADKPGKVREVLSKVRTVNESYSRRLGRINPLAIALEVKGPEIRTGQLNGSDKQIYLKKGNFTKITTNPSYEEFVCKDLIYVDYEKLPEVVQPGDKVLLDNGSVTLTAIECVESIIRCIVEKAGRLLSNASVIIPNAPIDLPLLPPSDKELLDITVGENIDYLFVSGITGKDGIFEIRDQMGQHCDCIQLVTKVECSTALGHIDELITFSDAICIDCDRLMVELPKEKVFLAQKSILAKCNLAGKPVISSINISDLRSVSKSELSDIANAIIDGSDALMIPQSACTKDIFNSICVICKEAEPAVYQRNIFEELITITPAPMEALYGVAISAVEASLRTSAAAIVCLTSSGRTAKLLAKFRPRCPIITITRYARVARQLSLYRGIEVLIYLKAFEGDWEEDVNRRVHLGITYGKYMGYIRTADAVICVTASRPECGMPNTMRIVYA</sequence>